<evidence type="ECO:0008006" key="5">
    <source>
        <dbReference type="Google" id="ProtNLM"/>
    </source>
</evidence>
<evidence type="ECO:0000313" key="4">
    <source>
        <dbReference type="Proteomes" id="UP001152876"/>
    </source>
</evidence>
<sequence length="246" mass="26227">MLGAALVSRIPGARHSPLALERMEHGLFLLWLAYMGLLVFGALLLWQAGAWHRLVDADPTGLTVTIVLLFIGCSAWAGRRAWVLGQQRLRLDAQLAASPTAAPTGWSAEYHQGCALPGADHSIWLQVLGERAHGPHEMAWWLNGIQLKLGLLGKVIGFSILALQLGQMDSFDASQSSLLLKNLTGGLGIALLTTVTGLAGNILLGLQLMRLDRFADALVADTLAAGLAPPDTPPQEPPHGDRPRGP</sequence>
<keyword evidence="2" id="KW-0472">Membrane</keyword>
<accession>A0A9X4SEK9</accession>
<keyword evidence="4" id="KW-1185">Reference proteome</keyword>
<organism evidence="3 4">
    <name type="scientific">Hydrogenophaga taeniospiralis CCUG 15921</name>
    <dbReference type="NCBI Taxonomy" id="1281780"/>
    <lineage>
        <taxon>Bacteria</taxon>
        <taxon>Pseudomonadati</taxon>
        <taxon>Pseudomonadota</taxon>
        <taxon>Betaproteobacteria</taxon>
        <taxon>Burkholderiales</taxon>
        <taxon>Comamonadaceae</taxon>
        <taxon>Hydrogenophaga</taxon>
    </lineage>
</organism>
<feature type="region of interest" description="Disordered" evidence="1">
    <location>
        <begin position="225"/>
        <end position="246"/>
    </location>
</feature>
<evidence type="ECO:0000256" key="1">
    <source>
        <dbReference type="SAM" id="MobiDB-lite"/>
    </source>
</evidence>
<evidence type="ECO:0000256" key="2">
    <source>
        <dbReference type="SAM" id="Phobius"/>
    </source>
</evidence>
<keyword evidence="2" id="KW-0812">Transmembrane</keyword>
<feature type="transmembrane region" description="Helical" evidence="2">
    <location>
        <begin position="60"/>
        <end position="78"/>
    </location>
</feature>
<dbReference type="EMBL" id="AOGK01000005">
    <property type="protein sequence ID" value="MDG5975166.1"/>
    <property type="molecule type" value="Genomic_DNA"/>
</dbReference>
<evidence type="ECO:0000313" key="3">
    <source>
        <dbReference type="EMBL" id="MDG5975166.1"/>
    </source>
</evidence>
<reference evidence="3" key="1">
    <citation type="submission" date="2013-01" db="EMBL/GenBank/DDBJ databases">
        <title>Genome draft of Hydrogenophaga taeniospiralis 2K1.</title>
        <authorList>
            <person name="Gomila M."/>
            <person name="Lalucat J."/>
        </authorList>
    </citation>
    <scope>NUCLEOTIDE SEQUENCE</scope>
    <source>
        <strain evidence="3">CCUG 15921</strain>
    </source>
</reference>
<feature type="transmembrane region" description="Helical" evidence="2">
    <location>
        <begin position="183"/>
        <end position="204"/>
    </location>
</feature>
<keyword evidence="2" id="KW-1133">Transmembrane helix</keyword>
<name>A0A9X4SEK9_9BURK</name>
<dbReference type="AlphaFoldDB" id="A0A9X4SEK9"/>
<feature type="transmembrane region" description="Helical" evidence="2">
    <location>
        <begin position="140"/>
        <end position="163"/>
    </location>
</feature>
<protein>
    <recommendedName>
        <fullName evidence="5">MotA/TolQ/ExbB proton channel domain-containing protein</fullName>
    </recommendedName>
</protein>
<gene>
    <name evidence="3" type="ORF">H010_07901</name>
</gene>
<comment type="caution">
    <text evidence="3">The sequence shown here is derived from an EMBL/GenBank/DDBJ whole genome shotgun (WGS) entry which is preliminary data.</text>
</comment>
<proteinExistence type="predicted"/>
<feature type="transmembrane region" description="Helical" evidence="2">
    <location>
        <begin position="27"/>
        <end position="48"/>
    </location>
</feature>
<dbReference type="Proteomes" id="UP001152876">
    <property type="component" value="Unassembled WGS sequence"/>
</dbReference>